<dbReference type="OrthoDB" id="7493886at2759"/>
<dbReference type="RefSeq" id="XP_050556632.1">
    <property type="nucleotide sequence ID" value="XM_050700675.1"/>
</dbReference>
<proteinExistence type="predicted"/>
<evidence type="ECO:0000313" key="7">
    <source>
        <dbReference type="Proteomes" id="UP000829999"/>
    </source>
</evidence>
<dbReference type="SMART" id="SM00451">
    <property type="entry name" value="ZnF_U1"/>
    <property type="match status" value="6"/>
</dbReference>
<dbReference type="GeneID" id="126911803"/>
<name>A0A9R0DZY9_SPOFR</name>
<keyword evidence="4" id="KW-0862">Zinc</keyword>
<dbReference type="InterPro" id="IPR003604">
    <property type="entry name" value="Matrin/U1-like-C_Znf_C2H2"/>
</dbReference>
<dbReference type="PROSITE" id="PS50171">
    <property type="entry name" value="ZF_MATRIN"/>
    <property type="match status" value="1"/>
</dbReference>
<keyword evidence="7" id="KW-1185">Reference proteome</keyword>
<evidence type="ECO:0000313" key="8">
    <source>
        <dbReference type="RefSeq" id="XP_050556632.1"/>
    </source>
</evidence>
<dbReference type="AlphaFoldDB" id="A0A9R0DZY9"/>
<keyword evidence="2" id="KW-0479">Metal-binding</keyword>
<organism evidence="7 8">
    <name type="scientific">Spodoptera frugiperda</name>
    <name type="common">Fall armyworm</name>
    <dbReference type="NCBI Taxonomy" id="7108"/>
    <lineage>
        <taxon>Eukaryota</taxon>
        <taxon>Metazoa</taxon>
        <taxon>Ecdysozoa</taxon>
        <taxon>Arthropoda</taxon>
        <taxon>Hexapoda</taxon>
        <taxon>Insecta</taxon>
        <taxon>Pterygota</taxon>
        <taxon>Neoptera</taxon>
        <taxon>Endopterygota</taxon>
        <taxon>Lepidoptera</taxon>
        <taxon>Glossata</taxon>
        <taxon>Ditrysia</taxon>
        <taxon>Noctuoidea</taxon>
        <taxon>Noctuidae</taxon>
        <taxon>Amphipyrinae</taxon>
        <taxon>Spodoptera</taxon>
    </lineage>
</organism>
<evidence type="ECO:0000256" key="2">
    <source>
        <dbReference type="ARBA" id="ARBA00022723"/>
    </source>
</evidence>
<protein>
    <submittedName>
        <fullName evidence="8">Protein PFC0760c-like</fullName>
    </submittedName>
</protein>
<keyword evidence="3" id="KW-0863">Zinc-finger</keyword>
<evidence type="ECO:0000256" key="3">
    <source>
        <dbReference type="ARBA" id="ARBA00022771"/>
    </source>
</evidence>
<accession>A0A9R0DZY9</accession>
<dbReference type="GO" id="GO:0003676">
    <property type="term" value="F:nucleic acid binding"/>
    <property type="evidence" value="ECO:0007669"/>
    <property type="project" value="InterPro"/>
</dbReference>
<dbReference type="InterPro" id="IPR000690">
    <property type="entry name" value="Matrin/U1-C_Znf_C2H2"/>
</dbReference>
<dbReference type="GO" id="GO:0008270">
    <property type="term" value="F:zinc ion binding"/>
    <property type="evidence" value="ECO:0007669"/>
    <property type="project" value="UniProtKB-KW"/>
</dbReference>
<evidence type="ECO:0000259" key="6">
    <source>
        <dbReference type="PROSITE" id="PS50171"/>
    </source>
</evidence>
<comment type="subcellular location">
    <subcellularLocation>
        <location evidence="1">Nucleus</location>
    </subcellularLocation>
</comment>
<feature type="domain" description="Matrin-type" evidence="6">
    <location>
        <begin position="1002"/>
        <end position="1031"/>
    </location>
</feature>
<evidence type="ECO:0000256" key="5">
    <source>
        <dbReference type="ARBA" id="ARBA00023242"/>
    </source>
</evidence>
<dbReference type="Proteomes" id="UP000829999">
    <property type="component" value="Chromosome 19"/>
</dbReference>
<reference evidence="8" key="1">
    <citation type="submission" date="2025-08" db="UniProtKB">
        <authorList>
            <consortium name="RefSeq"/>
        </authorList>
    </citation>
    <scope>IDENTIFICATION</scope>
    <source>
        <tissue evidence="8">Whole larval tissue</tissue>
    </source>
</reference>
<gene>
    <name evidence="8" type="primary">LOC126911803</name>
</gene>
<sequence>MNISTGNVSYTIPLEELDLSHLQKYMERSNDGPVKLWSNTQLNGDSEYCQVKIVSKEVMGKPERSYEVKIVSKEAIGNPHKSSSTQTYLCSLCNIQVPIRCHIAHKRSTQHNTYRNICNTVLQRVKNEINTENITSTEKLLDTEYYCDVCCKIIQIADKLHHETSKEHLNSMENFVILNKFNNLFSFSDNDDEDDNYVTDSDDDYNADSERVEIVHGTNDDGITKTIGIVQGGNDDAITKAIEVGHDTNDDAITKTVGIVHSNNDDSITKFNNDNDCNGDAITYIVCHNDDDETTGNKINNDCNGEITDKDNSRDSNVFEQVINSNKFYERESPKCIENNTPKVAEVKIDIDCQNFDVGNKTNGVSADNKLDIDCQNGDLEIKTNGVSADNKLDIDCQNGDLEIKTNGVSADNKIDIDCQNVDLRNESNSVSGDQSPNEFLKGIKKTADKIDDHNTKTSNQPISLKQKFIDFKKYLEQTTTNTTFKTENQENDLQKTPSAINNTELHTELNNKTENQSQNQQQKFIAATTTNQLTDIQQLDVRISPETMNFDSYLKKITNKYNLNPKIDTDGDYVVLENIKNVKFKVLQQNFHSYKVICSKIYCQLCKFWIQDFATDLNSHEMSERHVKLVLLPANENFFRELTSLNPSHERQPGHCIVCNEAVLLDSQYHITSARHKYTTNKAIIETPKNLSPTNVLCLSCNVHVPFPNYVQHLNSRRHVKTTRVQNHIFKKDTDLYTCNLCEVVLDANSIKQHMNEKGHVDKMEQMSSEREFCKTYGLKFDTSLEGKYRKFYTDTTIKKNDVNLKDIDLEYDSDDSLKVQDYKTHLKVLGKNKTVCTLCKIDLKKKEKAITKHMTSKRHIELDKMLLYNLFVKYCNDSKRIKCEICPIELPNKNKIIIDHMESELHKMYEKTLFDFHRITKYDRRYSCSYCNEHMVDVLAHIYGKDHILKLQNKNKINRDDMLRYLYNDREVNPRVLIYERLYDNFLTHNSVSKCDDNSYHCELCNKYFNRTNEIIHILGRQHFTNLYKIPPKKDKSNYETDVSKMYRAINKKAYLEMNN</sequence>
<evidence type="ECO:0000256" key="4">
    <source>
        <dbReference type="ARBA" id="ARBA00022833"/>
    </source>
</evidence>
<keyword evidence="5" id="KW-0539">Nucleus</keyword>
<evidence type="ECO:0000256" key="1">
    <source>
        <dbReference type="ARBA" id="ARBA00004123"/>
    </source>
</evidence>
<dbReference type="GO" id="GO:0005634">
    <property type="term" value="C:nucleus"/>
    <property type="evidence" value="ECO:0007669"/>
    <property type="project" value="UniProtKB-SubCell"/>
</dbReference>